<name>A0A6G2CE97_9FIRM</name>
<dbReference type="RefSeq" id="WP_129821686.1">
    <property type="nucleotide sequence ID" value="NZ_RCYV01000020.1"/>
</dbReference>
<accession>A0A6G2CE97</accession>
<sequence length="132" mass="15997">MKGQLTKRDITLIEHCRKHLPITSDMAAILFYPNRYIAQRRLNTIHQLRQLKRTERIVVNQPYIYYLDKRDIRHLPFTKLLYDLRQNEYDISEYDFDGRTLTAIIHKDELSYKINSTIQNIEQVYRRLSLIA</sequence>
<evidence type="ECO:0000313" key="1">
    <source>
        <dbReference type="EMBL" id="MTL94801.1"/>
    </source>
</evidence>
<reference evidence="1" key="1">
    <citation type="journal article" date="2019" name="Nat. Med.">
        <title>A library of human gut bacterial isolates paired with longitudinal multiomics data enables mechanistic microbiome research.</title>
        <authorList>
            <person name="Poyet M."/>
            <person name="Groussin M."/>
            <person name="Gibbons S.M."/>
            <person name="Avila-Pacheco J."/>
            <person name="Jiang X."/>
            <person name="Kearney S.M."/>
            <person name="Perrotta A.R."/>
            <person name="Berdy B."/>
            <person name="Zhao S."/>
            <person name="Lieberman T.D."/>
            <person name="Swanson P.K."/>
            <person name="Smith M."/>
            <person name="Roesemann S."/>
            <person name="Alexander J.E."/>
            <person name="Rich S.A."/>
            <person name="Livny J."/>
            <person name="Vlamakis H."/>
            <person name="Clish C."/>
            <person name="Bullock K."/>
            <person name="Deik A."/>
            <person name="Scott J."/>
            <person name="Pierce K.A."/>
            <person name="Xavier R.J."/>
            <person name="Alm E.J."/>
        </authorList>
    </citation>
    <scope>NUCLEOTIDE SEQUENCE</scope>
    <source>
        <strain evidence="1">BIOML-A179</strain>
    </source>
</reference>
<comment type="caution">
    <text evidence="1">The sequence shown here is derived from an EMBL/GenBank/DDBJ whole genome shotgun (WGS) entry which is preliminary data.</text>
</comment>
<organism evidence="1">
    <name type="scientific">Turicibacter sanguinis</name>
    <dbReference type="NCBI Taxonomy" id="154288"/>
    <lineage>
        <taxon>Bacteria</taxon>
        <taxon>Bacillati</taxon>
        <taxon>Bacillota</taxon>
        <taxon>Erysipelotrichia</taxon>
        <taxon>Erysipelotrichales</taxon>
        <taxon>Turicibacteraceae</taxon>
        <taxon>Turicibacter</taxon>
    </lineage>
</organism>
<proteinExistence type="predicted"/>
<dbReference type="AlphaFoldDB" id="A0A6G2CE97"/>
<gene>
    <name evidence="1" type="ORF">GMA64_09705</name>
</gene>
<protein>
    <submittedName>
        <fullName evidence="1">Uncharacterized protein</fullName>
    </submittedName>
</protein>
<dbReference type="EMBL" id="WMQV01000023">
    <property type="protein sequence ID" value="MTL94801.1"/>
    <property type="molecule type" value="Genomic_DNA"/>
</dbReference>